<dbReference type="Proteomes" id="UP000237441">
    <property type="component" value="Unassembled WGS sequence"/>
</dbReference>
<proteinExistence type="predicted"/>
<accession>A0A2S7YJH1</accession>
<dbReference type="Gene3D" id="3.30.30.30">
    <property type="match status" value="1"/>
</dbReference>
<comment type="caution">
    <text evidence="2">The sequence shown here is derived from an EMBL/GenBank/DDBJ whole genome shotgun (WGS) entry which is preliminary data.</text>
</comment>
<evidence type="ECO:0000313" key="3">
    <source>
        <dbReference type="Proteomes" id="UP000237441"/>
    </source>
</evidence>
<evidence type="ECO:0000256" key="1">
    <source>
        <dbReference type="SAM" id="MobiDB-lite"/>
    </source>
</evidence>
<sequence length="588" mass="66001">MPPGNPPREPAGAGSRTGTASAVFHLDTTKDWVYLIWKDDSERIPLPQTSQDGKEQTRRKFFLMIQYILELRQVAATTTYEKQCRKQYTPIDEFFKEHDILPEQQKHRFALNAETLFLVRLGQARDAAQARAGELGLKITRLLVPFPSAWTRLMQQYYAAYFRITWKLDPEFIYESEAIAHLVVSKSMMPGFQGETFRTLIVVDLGAHILSVSTFHLAIHRTNPATFHLYSEPNYTSVPSGIDLHAKRMDSIIGSYMDDNCDSLSKLEKEKLGKKFTASYMQHCDAMVKGDAFIMCAASSTIHQIPVSDEKSRSMYNECFSNIFETLRKALNASEVNKRADKTKVVLVGVGFQNMSLRKKVKKQVKSRGFLLHDFKDFCLDITQPSIVAVGAASAIVNASTVEQFMQGARFVVQGSSGTTTSSATIWSSGSSRTAQVSVLEADETLIVKCSPVPKTSRASSIDATLFYDFSELKLPRGNYRIRMEPPVPSANGYSITISYTGISSHADDGRETRDGSRDYGIYYDYGSRLCFEDIDKSASRDKNNQAPKDWEELEKLLVVTDEALEATVLARTKYRTVAKRRATLPAL</sequence>
<dbReference type="AlphaFoldDB" id="A0A2S7YJH1"/>
<dbReference type="Gene3D" id="3.30.420.40">
    <property type="match status" value="2"/>
</dbReference>
<protein>
    <submittedName>
        <fullName evidence="2">Uncharacterized protein</fullName>
    </submittedName>
</protein>
<feature type="compositionally biased region" description="Low complexity" evidence="1">
    <location>
        <begin position="11"/>
        <end position="20"/>
    </location>
</feature>
<evidence type="ECO:0000313" key="2">
    <source>
        <dbReference type="EMBL" id="PQK16315.1"/>
    </source>
</evidence>
<dbReference type="OrthoDB" id="3819888at2759"/>
<feature type="region of interest" description="Disordered" evidence="1">
    <location>
        <begin position="1"/>
        <end position="20"/>
    </location>
</feature>
<dbReference type="EMBL" id="JRHA01000006">
    <property type="protein sequence ID" value="PQK16315.1"/>
    <property type="molecule type" value="Genomic_DNA"/>
</dbReference>
<gene>
    <name evidence="2" type="ORF">BB8028_0006g06350</name>
</gene>
<reference evidence="2 3" key="1">
    <citation type="submission" date="2016-07" db="EMBL/GenBank/DDBJ databases">
        <title>Comparative genomics of the entomopathogenic fungus Beauveria bassiana.</title>
        <authorList>
            <person name="Valero Jimenez C.A."/>
            <person name="Zwaan B.J."/>
            <person name="Van Kan J.A."/>
            <person name="Takken W."/>
            <person name="Debets A.J."/>
            <person name="Schoustra S.E."/>
            <person name="Koenraadt C.J."/>
        </authorList>
    </citation>
    <scope>NUCLEOTIDE SEQUENCE [LARGE SCALE GENOMIC DNA]</scope>
    <source>
        <strain evidence="2 3">ARSEF 8028</strain>
    </source>
</reference>
<organism evidence="2 3">
    <name type="scientific">Beauveria bassiana</name>
    <name type="common">White muscardine disease fungus</name>
    <name type="synonym">Tritirachium shiotae</name>
    <dbReference type="NCBI Taxonomy" id="176275"/>
    <lineage>
        <taxon>Eukaryota</taxon>
        <taxon>Fungi</taxon>
        <taxon>Dikarya</taxon>
        <taxon>Ascomycota</taxon>
        <taxon>Pezizomycotina</taxon>
        <taxon>Sordariomycetes</taxon>
        <taxon>Hypocreomycetidae</taxon>
        <taxon>Hypocreales</taxon>
        <taxon>Cordycipitaceae</taxon>
        <taxon>Beauveria</taxon>
    </lineage>
</organism>
<dbReference type="Gene3D" id="3.90.640.10">
    <property type="entry name" value="Actin, Chain A, domain 4"/>
    <property type="match status" value="1"/>
</dbReference>
<name>A0A2S7YJH1_BEABA</name>